<reference evidence="1" key="2">
    <citation type="journal article" date="2023" name="Biology">
        <title>Prokaryotic Life Associated with Coal-Fire Gas Vents Revealed by Metagenomics.</title>
        <authorList>
            <person name="Kadnikov V.V."/>
            <person name="Mardanov A.V."/>
            <person name="Beletsky A.V."/>
            <person name="Karnachuk O.V."/>
            <person name="Ravin N.V."/>
        </authorList>
    </citation>
    <scope>NUCLEOTIDE SEQUENCE</scope>
    <source>
        <strain evidence="1">Bu02</strain>
    </source>
</reference>
<proteinExistence type="predicted"/>
<gene>
    <name evidence="1" type="ORF">IMF26_11120</name>
</gene>
<evidence type="ECO:0000313" key="1">
    <source>
        <dbReference type="EMBL" id="QUL98530.1"/>
    </source>
</evidence>
<dbReference type="EMBL" id="CP062796">
    <property type="protein sequence ID" value="QUL98530.1"/>
    <property type="molecule type" value="Genomic_DNA"/>
</dbReference>
<reference evidence="1" key="1">
    <citation type="submission" date="2020-10" db="EMBL/GenBank/DDBJ databases">
        <authorList>
            <person name="Kadnikov V."/>
            <person name="Beletsky A.V."/>
            <person name="Mardanov A.V."/>
            <person name="Karnachuk O.V."/>
            <person name="Ravin N.V."/>
        </authorList>
    </citation>
    <scope>NUCLEOTIDE SEQUENCE</scope>
    <source>
        <strain evidence="1">Bu02</strain>
    </source>
</reference>
<sequence>MRRVSAEETRICGDFSHKRRESAGISRRRDVDVRKFSADEATLPGPDTKNWRDLRVQGEPATSALVVPGG</sequence>
<name>A0AAT9LBS7_9FIRM</name>
<organism evidence="1">
    <name type="scientific">Candidatus Fermentithermobacillus carboniphilus</name>
    <dbReference type="NCBI Taxonomy" id="3085328"/>
    <lineage>
        <taxon>Bacteria</taxon>
        <taxon>Bacillati</taxon>
        <taxon>Bacillota</taxon>
        <taxon>Candidatus Fermentithermobacillia</taxon>
        <taxon>Candidatus Fermentithermobacillales</taxon>
        <taxon>Candidatus Fermentithermobacillaceae</taxon>
        <taxon>Candidatus Fermentithermobacillus</taxon>
    </lineage>
</organism>
<dbReference type="AlphaFoldDB" id="A0AAT9LBS7"/>
<protein>
    <submittedName>
        <fullName evidence="1">Uncharacterized protein</fullName>
    </submittedName>
</protein>
<dbReference type="KEGG" id="fcz:IMF26_11120"/>
<accession>A0AAT9LBS7</accession>